<name>M2XYP0_9NOCA</name>
<dbReference type="RefSeq" id="WP_003938799.1">
    <property type="nucleotide sequence ID" value="NZ_AOEX01000091.1"/>
</dbReference>
<evidence type="ECO:0000313" key="1">
    <source>
        <dbReference type="EMBL" id="EME54290.1"/>
    </source>
</evidence>
<accession>M2XYP0</accession>
<dbReference type="EMBL" id="AOEX01000091">
    <property type="protein sequence ID" value="EME54290.1"/>
    <property type="molecule type" value="Genomic_DNA"/>
</dbReference>
<sequence length="74" mass="8249">MWSFGFQFDSTVDGKTVKIVSMLDEHTRMSLLNIVDRSISAGRLIKGSDKAFAMRGGPLLVLRMVNEPEFISEA</sequence>
<dbReference type="PATRIC" id="fig|1278076.4.peg.4855"/>
<protein>
    <submittedName>
        <fullName evidence="1">Integrase catalytic subunit</fullName>
    </submittedName>
</protein>
<dbReference type="AlphaFoldDB" id="M2XYP0"/>
<evidence type="ECO:0000313" key="2">
    <source>
        <dbReference type="Proteomes" id="UP000011731"/>
    </source>
</evidence>
<dbReference type="Proteomes" id="UP000011731">
    <property type="component" value="Unassembled WGS sequence"/>
</dbReference>
<gene>
    <name evidence="1" type="ORF">G352_23691</name>
</gene>
<keyword evidence="2" id="KW-1185">Reference proteome</keyword>
<proteinExistence type="predicted"/>
<reference evidence="1 2" key="1">
    <citation type="journal article" date="2013" name="Genome Announc.">
        <title>Draft Genome Sequence of Rhodococcus ruber Strain BKS 20-38.</title>
        <authorList>
            <person name="Bala M."/>
            <person name="Kumar S."/>
            <person name="Raghava G.P."/>
            <person name="Mayilraj S."/>
        </authorList>
    </citation>
    <scope>NUCLEOTIDE SEQUENCE [LARGE SCALE GENOMIC DNA]</scope>
    <source>
        <strain evidence="1 2">BKS 20-38</strain>
    </source>
</reference>
<organism evidence="1 2">
    <name type="scientific">Rhodococcus ruber BKS 20-38</name>
    <dbReference type="NCBI Taxonomy" id="1278076"/>
    <lineage>
        <taxon>Bacteria</taxon>
        <taxon>Bacillati</taxon>
        <taxon>Actinomycetota</taxon>
        <taxon>Actinomycetes</taxon>
        <taxon>Mycobacteriales</taxon>
        <taxon>Nocardiaceae</taxon>
        <taxon>Rhodococcus</taxon>
    </lineage>
</organism>
<comment type="caution">
    <text evidence="1">The sequence shown here is derived from an EMBL/GenBank/DDBJ whole genome shotgun (WGS) entry which is preliminary data.</text>
</comment>